<dbReference type="Gene3D" id="3.30.1370.10">
    <property type="entry name" value="K Homology domain, type 1"/>
    <property type="match status" value="1"/>
</dbReference>
<accession>A0AAW2V292</accession>
<dbReference type="EMBL" id="JACGWN010000011">
    <property type="protein sequence ID" value="KAL0422446.1"/>
    <property type="molecule type" value="Genomic_DNA"/>
</dbReference>
<organism evidence="4">
    <name type="scientific">Sesamum latifolium</name>
    <dbReference type="NCBI Taxonomy" id="2727402"/>
    <lineage>
        <taxon>Eukaryota</taxon>
        <taxon>Viridiplantae</taxon>
        <taxon>Streptophyta</taxon>
        <taxon>Embryophyta</taxon>
        <taxon>Tracheophyta</taxon>
        <taxon>Spermatophyta</taxon>
        <taxon>Magnoliopsida</taxon>
        <taxon>eudicotyledons</taxon>
        <taxon>Gunneridae</taxon>
        <taxon>Pentapetalae</taxon>
        <taxon>asterids</taxon>
        <taxon>lamiids</taxon>
        <taxon>Lamiales</taxon>
        <taxon>Pedaliaceae</taxon>
        <taxon>Sesamum</taxon>
    </lineage>
</organism>
<proteinExistence type="predicted"/>
<dbReference type="PANTHER" id="PTHR33917">
    <property type="entry name" value="PROTEIN EXECUTER 1, CHLOROPLASTIC"/>
    <property type="match status" value="1"/>
</dbReference>
<feature type="region of interest" description="Disordered" evidence="2">
    <location>
        <begin position="1"/>
        <end position="20"/>
    </location>
</feature>
<dbReference type="InterPro" id="IPR004087">
    <property type="entry name" value="KH_dom"/>
</dbReference>
<dbReference type="InterPro" id="IPR044680">
    <property type="entry name" value="EX1/2"/>
</dbReference>
<evidence type="ECO:0000313" key="4">
    <source>
        <dbReference type="EMBL" id="KAL0422446.1"/>
    </source>
</evidence>
<protein>
    <submittedName>
        <fullName evidence="4">Protein EXECUTER 1, chloroplastic</fullName>
    </submittedName>
</protein>
<evidence type="ECO:0000259" key="3">
    <source>
        <dbReference type="SMART" id="SM00322"/>
    </source>
</evidence>
<evidence type="ECO:0000256" key="2">
    <source>
        <dbReference type="SAM" id="MobiDB-lite"/>
    </source>
</evidence>
<evidence type="ECO:0000256" key="1">
    <source>
        <dbReference type="PROSITE-ProRule" id="PRU00117"/>
    </source>
</evidence>
<sequence length="431" mass="47385">MASISAPTFPSPRTDSNHHKLNLTNSRFISSKFSRRSSQSGIYVSRVSDAALCCRCLNSSSSGGESGGSVLAAEKGGEEEEEWDWERWRKHFVEVDELERIVSVLKSQLASAIEREDYEEAARIKVAIAAAATNDTVGKVMSHLKKFVHEERYGDAALLRDYACAGLVGWWAGISEDADDPYGRIIHISAEYGRYIARSYSPRQLATASDGAPLFEVYLTDNKKGYYKQQIKGEFLNVQDALYKVTDRLRNNMFSIRMSTGSGNRNFSRTENSAFGRVRDPPPFGSQFSVGGSDNLNDLKSLRQSMDHLGISKNIDRPSSPSSLTPTTVYGVNQRNVTDIGERSPSFINGVELGRSVVVTNTTVEIVVPDNVIGSIYGENGSNLSRLRQISGAKVIVEEPRPGTTRRTVVISGTPDETQAAQSLLQAFMLS</sequence>
<dbReference type="SUPFAM" id="SSF54791">
    <property type="entry name" value="Eukaryotic type KH-domain (KH-domain type I)"/>
    <property type="match status" value="1"/>
</dbReference>
<dbReference type="InterPro" id="IPR036612">
    <property type="entry name" value="KH_dom_type_1_sf"/>
</dbReference>
<dbReference type="PANTHER" id="PTHR33917:SF3">
    <property type="entry name" value="PROTEIN EXECUTER 1, CHLOROPLASTIC"/>
    <property type="match status" value="1"/>
</dbReference>
<dbReference type="GO" id="GO:0010343">
    <property type="term" value="P:singlet oxygen-mediated programmed cell death"/>
    <property type="evidence" value="ECO:0007669"/>
    <property type="project" value="InterPro"/>
</dbReference>
<dbReference type="CDD" id="cd22462">
    <property type="entry name" value="KH-I_HEN4_like_rpt5"/>
    <property type="match status" value="1"/>
</dbReference>
<dbReference type="SMART" id="SM00322">
    <property type="entry name" value="KH"/>
    <property type="match status" value="1"/>
</dbReference>
<comment type="caution">
    <text evidence="4">The sequence shown here is derived from an EMBL/GenBank/DDBJ whole genome shotgun (WGS) entry which is preliminary data.</text>
</comment>
<reference evidence="4" key="2">
    <citation type="journal article" date="2024" name="Plant">
        <title>Genomic evolution and insights into agronomic trait innovations of Sesamum species.</title>
        <authorList>
            <person name="Miao H."/>
            <person name="Wang L."/>
            <person name="Qu L."/>
            <person name="Liu H."/>
            <person name="Sun Y."/>
            <person name="Le M."/>
            <person name="Wang Q."/>
            <person name="Wei S."/>
            <person name="Zheng Y."/>
            <person name="Lin W."/>
            <person name="Duan Y."/>
            <person name="Cao H."/>
            <person name="Xiong S."/>
            <person name="Wang X."/>
            <person name="Wei L."/>
            <person name="Li C."/>
            <person name="Ma Q."/>
            <person name="Ju M."/>
            <person name="Zhao R."/>
            <person name="Li G."/>
            <person name="Mu C."/>
            <person name="Tian Q."/>
            <person name="Mei H."/>
            <person name="Zhang T."/>
            <person name="Gao T."/>
            <person name="Zhang H."/>
        </authorList>
    </citation>
    <scope>NUCLEOTIDE SEQUENCE</scope>
    <source>
        <strain evidence="4">KEN1</strain>
    </source>
</reference>
<reference evidence="4" key="1">
    <citation type="submission" date="2020-06" db="EMBL/GenBank/DDBJ databases">
        <authorList>
            <person name="Li T."/>
            <person name="Hu X."/>
            <person name="Zhang T."/>
            <person name="Song X."/>
            <person name="Zhang H."/>
            <person name="Dai N."/>
            <person name="Sheng W."/>
            <person name="Hou X."/>
            <person name="Wei L."/>
        </authorList>
    </citation>
    <scope>NUCLEOTIDE SEQUENCE</scope>
    <source>
        <strain evidence="4">KEN1</strain>
        <tissue evidence="4">Leaf</tissue>
    </source>
</reference>
<name>A0AAW2V292_9LAMI</name>
<feature type="compositionally biased region" description="Polar residues" evidence="2">
    <location>
        <begin position="1"/>
        <end position="14"/>
    </location>
</feature>
<dbReference type="PROSITE" id="PS50084">
    <property type="entry name" value="KH_TYPE_1"/>
    <property type="match status" value="1"/>
</dbReference>
<dbReference type="Pfam" id="PF00013">
    <property type="entry name" value="KH_1"/>
    <property type="match status" value="1"/>
</dbReference>
<dbReference type="GO" id="GO:0042651">
    <property type="term" value="C:thylakoid membrane"/>
    <property type="evidence" value="ECO:0007669"/>
    <property type="project" value="TreeGrafter"/>
</dbReference>
<dbReference type="AlphaFoldDB" id="A0AAW2V292"/>
<feature type="domain" description="K Homology" evidence="3">
    <location>
        <begin position="360"/>
        <end position="430"/>
    </location>
</feature>
<dbReference type="InterPro" id="IPR004088">
    <property type="entry name" value="KH_dom_type_1"/>
</dbReference>
<gene>
    <name evidence="4" type="ORF">Slati_3267500</name>
</gene>
<keyword evidence="1" id="KW-0694">RNA-binding</keyword>
<dbReference type="GO" id="GO:0003723">
    <property type="term" value="F:RNA binding"/>
    <property type="evidence" value="ECO:0007669"/>
    <property type="project" value="UniProtKB-UniRule"/>
</dbReference>